<dbReference type="Pfam" id="PF04240">
    <property type="entry name" value="Caroten_synth"/>
    <property type="match status" value="1"/>
</dbReference>
<dbReference type="PANTHER" id="PTHR39419:SF1">
    <property type="entry name" value="SLL0814 PROTEIN"/>
    <property type="match status" value="1"/>
</dbReference>
<evidence type="ECO:0000256" key="1">
    <source>
        <dbReference type="SAM" id="Phobius"/>
    </source>
</evidence>
<evidence type="ECO:0000313" key="2">
    <source>
        <dbReference type="EMBL" id="RVT60803.1"/>
    </source>
</evidence>
<feature type="transmembrane region" description="Helical" evidence="1">
    <location>
        <begin position="171"/>
        <end position="188"/>
    </location>
</feature>
<dbReference type="EMBL" id="RZTZ01000006">
    <property type="protein sequence ID" value="RVT60803.1"/>
    <property type="molecule type" value="Genomic_DNA"/>
</dbReference>
<feature type="transmembrane region" description="Helical" evidence="1">
    <location>
        <begin position="58"/>
        <end position="80"/>
    </location>
</feature>
<reference evidence="2 3" key="1">
    <citation type="submission" date="2019-01" db="EMBL/GenBank/DDBJ databases">
        <title>Bacillus sp. M5HDSG1-1, whole genome shotgun sequence.</title>
        <authorList>
            <person name="Tuo L."/>
        </authorList>
    </citation>
    <scope>NUCLEOTIDE SEQUENCE [LARGE SCALE GENOMIC DNA]</scope>
    <source>
        <strain evidence="2 3">M5HDSG1-1</strain>
    </source>
</reference>
<keyword evidence="1" id="KW-0472">Membrane</keyword>
<feature type="transmembrane region" description="Helical" evidence="1">
    <location>
        <begin position="7"/>
        <end position="27"/>
    </location>
</feature>
<comment type="caution">
    <text evidence="2">The sequence shown here is derived from an EMBL/GenBank/DDBJ whole genome shotgun (WGS) entry which is preliminary data.</text>
</comment>
<dbReference type="AlphaFoldDB" id="A0A3S2W383"/>
<feature type="transmembrane region" description="Helical" evidence="1">
    <location>
        <begin position="100"/>
        <end position="119"/>
    </location>
</feature>
<name>A0A3S2W383_9BACI</name>
<proteinExistence type="predicted"/>
<dbReference type="PANTHER" id="PTHR39419">
    <property type="entry name" value="SLL0814 PROTEIN"/>
    <property type="match status" value="1"/>
</dbReference>
<keyword evidence="1" id="KW-0812">Transmembrane</keyword>
<keyword evidence="3" id="KW-1185">Reference proteome</keyword>
<gene>
    <name evidence="2" type="ORF">EM808_16300</name>
</gene>
<keyword evidence="1" id="KW-1133">Transmembrane helix</keyword>
<accession>A0A3S2W383</accession>
<feature type="transmembrane region" description="Helical" evidence="1">
    <location>
        <begin position="200"/>
        <end position="216"/>
    </location>
</feature>
<organism evidence="2 3">
    <name type="scientific">Niallia taxi</name>
    <dbReference type="NCBI Taxonomy" id="2499688"/>
    <lineage>
        <taxon>Bacteria</taxon>
        <taxon>Bacillati</taxon>
        <taxon>Bacillota</taxon>
        <taxon>Bacilli</taxon>
        <taxon>Bacillales</taxon>
        <taxon>Bacillaceae</taxon>
        <taxon>Niallia</taxon>
    </lineage>
</organism>
<evidence type="ECO:0000313" key="3">
    <source>
        <dbReference type="Proteomes" id="UP000288024"/>
    </source>
</evidence>
<dbReference type="RefSeq" id="WP_127739275.1">
    <property type="nucleotide sequence ID" value="NZ_CP196003.1"/>
</dbReference>
<protein>
    <submittedName>
        <fullName evidence="2">Carotenoid biosynthesis protein</fullName>
    </submittedName>
</protein>
<feature type="transmembrane region" description="Helical" evidence="1">
    <location>
        <begin position="33"/>
        <end position="51"/>
    </location>
</feature>
<sequence length="244" mass="28055">MKFENVLFRFFIIWYICGVILLTFDLLPAWLEWANAVFLILSGLLAIVYFSKAFGRKAGYVISMVIFLFSYIAEFIGSSYGILFGEYYYTNRFAPNLFDVPIAIGFAWLMVMGTSHALANSISAKKWMQPIIGACIAVIIDLVIDPVAFKLKQYWIWEEDGVYYDIPFSNFLGWFIVALILHVFILFFSQEKNILWEKRMFYLFVLTITMFVLLAATGELWLAGILTACLAGLTLYAARRRKSS</sequence>
<dbReference type="InterPro" id="IPR007354">
    <property type="entry name" value="CruF-like"/>
</dbReference>
<dbReference type="Proteomes" id="UP000288024">
    <property type="component" value="Unassembled WGS sequence"/>
</dbReference>
<feature type="transmembrane region" description="Helical" evidence="1">
    <location>
        <begin position="222"/>
        <end position="238"/>
    </location>
</feature>
<feature type="transmembrane region" description="Helical" evidence="1">
    <location>
        <begin position="131"/>
        <end position="151"/>
    </location>
</feature>